<dbReference type="EMBL" id="JAHRIM010013787">
    <property type="protein sequence ID" value="MEQ2261576.1"/>
    <property type="molecule type" value="Genomic_DNA"/>
</dbReference>
<accession>A0ABV0VYV2</accession>
<evidence type="ECO:0000313" key="2">
    <source>
        <dbReference type="Proteomes" id="UP001444071"/>
    </source>
</evidence>
<comment type="caution">
    <text evidence="1">The sequence shown here is derived from an EMBL/GenBank/DDBJ whole genome shotgun (WGS) entry which is preliminary data.</text>
</comment>
<proteinExistence type="predicted"/>
<gene>
    <name evidence="1" type="ORF">XENORESO_012196</name>
</gene>
<keyword evidence="2" id="KW-1185">Reference proteome</keyword>
<name>A0ABV0VYV2_9TELE</name>
<sequence>MSKKLSPDTPFLCIEEVLPFSWCMGVHPEKDQHSLPLSFHCYCAGGCVSPLYEENTDNHLVTGRRSKVDNDSSYLSKYISSGSLSVARMQPLASEGITDLLLLNLSKPYPPAWSVLTGTVEDGQLNSWVVLP</sequence>
<protein>
    <submittedName>
        <fullName evidence="1">Uncharacterized protein</fullName>
    </submittedName>
</protein>
<organism evidence="1 2">
    <name type="scientific">Xenotaenia resolanae</name>
    <dbReference type="NCBI Taxonomy" id="208358"/>
    <lineage>
        <taxon>Eukaryota</taxon>
        <taxon>Metazoa</taxon>
        <taxon>Chordata</taxon>
        <taxon>Craniata</taxon>
        <taxon>Vertebrata</taxon>
        <taxon>Euteleostomi</taxon>
        <taxon>Actinopterygii</taxon>
        <taxon>Neopterygii</taxon>
        <taxon>Teleostei</taxon>
        <taxon>Neoteleostei</taxon>
        <taxon>Acanthomorphata</taxon>
        <taxon>Ovalentaria</taxon>
        <taxon>Atherinomorphae</taxon>
        <taxon>Cyprinodontiformes</taxon>
        <taxon>Goodeidae</taxon>
        <taxon>Xenotaenia</taxon>
    </lineage>
</organism>
<dbReference type="Proteomes" id="UP001444071">
    <property type="component" value="Unassembled WGS sequence"/>
</dbReference>
<reference evidence="1 2" key="1">
    <citation type="submission" date="2021-06" db="EMBL/GenBank/DDBJ databases">
        <authorList>
            <person name="Palmer J.M."/>
        </authorList>
    </citation>
    <scope>NUCLEOTIDE SEQUENCE [LARGE SCALE GENOMIC DNA]</scope>
    <source>
        <strain evidence="1 2">XR_2019</strain>
        <tissue evidence="1">Muscle</tissue>
    </source>
</reference>
<evidence type="ECO:0000313" key="1">
    <source>
        <dbReference type="EMBL" id="MEQ2261576.1"/>
    </source>
</evidence>